<accession>A0A9Q0QXR7</accession>
<name>A0A9Q0QXR7_9MAGN</name>
<dbReference type="Proteomes" id="UP001141806">
    <property type="component" value="Unassembled WGS sequence"/>
</dbReference>
<keyword evidence="2" id="KW-1185">Reference proteome</keyword>
<proteinExistence type="predicted"/>
<reference evidence="1" key="1">
    <citation type="journal article" date="2023" name="Plant J.">
        <title>The genome of the king protea, Protea cynaroides.</title>
        <authorList>
            <person name="Chang J."/>
            <person name="Duong T.A."/>
            <person name="Schoeman C."/>
            <person name="Ma X."/>
            <person name="Roodt D."/>
            <person name="Barker N."/>
            <person name="Li Z."/>
            <person name="Van de Peer Y."/>
            <person name="Mizrachi E."/>
        </authorList>
    </citation>
    <scope>NUCLEOTIDE SEQUENCE</scope>
    <source>
        <tissue evidence="1">Young leaves</tissue>
    </source>
</reference>
<dbReference type="EMBL" id="JAMYWD010000003">
    <property type="protein sequence ID" value="KAJ4975614.1"/>
    <property type="molecule type" value="Genomic_DNA"/>
</dbReference>
<comment type="caution">
    <text evidence="1">The sequence shown here is derived from an EMBL/GenBank/DDBJ whole genome shotgun (WGS) entry which is preliminary data.</text>
</comment>
<evidence type="ECO:0000313" key="2">
    <source>
        <dbReference type="Proteomes" id="UP001141806"/>
    </source>
</evidence>
<gene>
    <name evidence="1" type="ORF">NE237_000720</name>
</gene>
<sequence>MGQEGPVEMEMEDPPTVGGGLLGHAKVSRSALRSGLVGHGEVSSSALRLGLLGNGKVPRRASRASLLSHAMVLRSAQQLGLFMPRCRGLLHGQAYSVMPRTTQGTPVHNGLKIVLSNGEDVKKSDELGKRFDIVVVDPSSNAATLAGPPPFIKALSPLDLPNLSIIQWRLENQ</sequence>
<evidence type="ECO:0000313" key="1">
    <source>
        <dbReference type="EMBL" id="KAJ4975614.1"/>
    </source>
</evidence>
<dbReference type="AlphaFoldDB" id="A0A9Q0QXR7"/>
<organism evidence="1 2">
    <name type="scientific">Protea cynaroides</name>
    <dbReference type="NCBI Taxonomy" id="273540"/>
    <lineage>
        <taxon>Eukaryota</taxon>
        <taxon>Viridiplantae</taxon>
        <taxon>Streptophyta</taxon>
        <taxon>Embryophyta</taxon>
        <taxon>Tracheophyta</taxon>
        <taxon>Spermatophyta</taxon>
        <taxon>Magnoliopsida</taxon>
        <taxon>Proteales</taxon>
        <taxon>Proteaceae</taxon>
        <taxon>Protea</taxon>
    </lineage>
</organism>
<protein>
    <submittedName>
        <fullName evidence="1">Uncharacterized protein</fullName>
    </submittedName>
</protein>